<sequence>MSRGDVVIRRTRAQTCFKAALVGAAVGAVGLLMRRAPEGSFSGLYWPWLVVIGVVIVVLALVAAIRDRVLLRAGIASAAALALGIWFGSSQVPDATPGKGNWVYIVVGGSLAVALTVFLYWQKRGGSAALVNRWSRRGRRNEGVASMWAIWRTSSATAARKRAAVLRPSLREMPRWRRGSVSLREFATPIARVGLQRIWSPIEDVTLRIGGPRSGKTGELACRIADAPGAVIATSTRTDLIDLTRDVRSQRGPLYVFNPSGLAGLESSITFDPLAGCEQPPTATSRASDLLAGVSAPGRDGGDREYWTGQARRVLAALLHAAALGERAMRDVMAWVADPDQGATEVTRLLRRSPEPAYVEDAAQFLTTNDRTRSSICATIMPALGWLTDSTAAAAATGGTFDVEKLLAERGTVYMLGAEETQVTPLVTALTGHIAREARRLAAHQPGGRLDPPLTLALDEAALICPIPLDNWTADMGGRNVTIHIAAQSRAQLRQRWGDTGAAAILNNAATLLIFGGTRDPEDLNAYSTLTGERDEKVETFDAHGDTTTHTMRRVPVLSPGQIAQLPFGHVVIIRRGMAPAVGKVQMAWNRRDIKAAKRHARWAEWWERFDETRERAYGRIADWLAAADAKLSPTLDRFTDRTDTVDSRSESVGVDDPERGRW</sequence>
<feature type="domain" description="TraD/TraG TraM recognition site" evidence="8">
    <location>
        <begin position="453"/>
        <end position="567"/>
    </location>
</feature>
<protein>
    <submittedName>
        <fullName evidence="9">Type IV secretory system conjugative DNA transfer family protein</fullName>
    </submittedName>
</protein>
<evidence type="ECO:0000256" key="4">
    <source>
        <dbReference type="ARBA" id="ARBA00022989"/>
    </source>
</evidence>
<name>A0ABX1J195_9PSEU</name>
<dbReference type="PANTHER" id="PTHR37937:SF1">
    <property type="entry name" value="CONJUGATIVE TRANSFER: DNA TRANSPORT"/>
    <property type="match status" value="1"/>
</dbReference>
<keyword evidence="5 7" id="KW-0472">Membrane</keyword>
<evidence type="ECO:0000256" key="7">
    <source>
        <dbReference type="SAM" id="Phobius"/>
    </source>
</evidence>
<dbReference type="PANTHER" id="PTHR37937">
    <property type="entry name" value="CONJUGATIVE TRANSFER: DNA TRANSPORT"/>
    <property type="match status" value="1"/>
</dbReference>
<dbReference type="CDD" id="cd01127">
    <property type="entry name" value="TrwB_TraG_TraD_VirD4"/>
    <property type="match status" value="1"/>
</dbReference>
<evidence type="ECO:0000256" key="6">
    <source>
        <dbReference type="SAM" id="MobiDB-lite"/>
    </source>
</evidence>
<dbReference type="InterPro" id="IPR032689">
    <property type="entry name" value="TraG-D_C"/>
</dbReference>
<accession>A0ABX1J195</accession>
<comment type="subcellular location">
    <subcellularLocation>
        <location evidence="1">Cell membrane</location>
        <topology evidence="1">Multi-pass membrane protein</topology>
    </subcellularLocation>
</comment>
<evidence type="ECO:0000259" key="8">
    <source>
        <dbReference type="Pfam" id="PF12696"/>
    </source>
</evidence>
<keyword evidence="2" id="KW-1003">Cell membrane</keyword>
<dbReference type="Pfam" id="PF12696">
    <property type="entry name" value="TraG-D_C"/>
    <property type="match status" value="1"/>
</dbReference>
<organism evidence="9 10">
    <name type="scientific">Amycolatopsis acididurans</name>
    <dbReference type="NCBI Taxonomy" id="2724524"/>
    <lineage>
        <taxon>Bacteria</taxon>
        <taxon>Bacillati</taxon>
        <taxon>Actinomycetota</taxon>
        <taxon>Actinomycetes</taxon>
        <taxon>Pseudonocardiales</taxon>
        <taxon>Pseudonocardiaceae</taxon>
        <taxon>Amycolatopsis</taxon>
    </lineage>
</organism>
<dbReference type="EMBL" id="JAAXLS010000006">
    <property type="protein sequence ID" value="NKQ53550.1"/>
    <property type="molecule type" value="Genomic_DNA"/>
</dbReference>
<dbReference type="InterPro" id="IPR051539">
    <property type="entry name" value="T4SS-coupling_protein"/>
</dbReference>
<comment type="caution">
    <text evidence="9">The sequence shown here is derived from an EMBL/GenBank/DDBJ whole genome shotgun (WGS) entry which is preliminary data.</text>
</comment>
<feature type="transmembrane region" description="Helical" evidence="7">
    <location>
        <begin position="69"/>
        <end position="89"/>
    </location>
</feature>
<keyword evidence="10" id="KW-1185">Reference proteome</keyword>
<gene>
    <name evidence="9" type="ORF">HFP15_11725</name>
</gene>
<feature type="compositionally biased region" description="Basic and acidic residues" evidence="6">
    <location>
        <begin position="641"/>
        <end position="650"/>
    </location>
</feature>
<evidence type="ECO:0000256" key="1">
    <source>
        <dbReference type="ARBA" id="ARBA00004651"/>
    </source>
</evidence>
<keyword evidence="4 7" id="KW-1133">Transmembrane helix</keyword>
<reference evidence="9 10" key="1">
    <citation type="submission" date="2020-04" db="EMBL/GenBank/DDBJ databases">
        <title>Novel species.</title>
        <authorList>
            <person name="Teo W.F.A."/>
            <person name="Lipun K."/>
            <person name="Srisuk N."/>
            <person name="Duangmal K."/>
        </authorList>
    </citation>
    <scope>NUCLEOTIDE SEQUENCE [LARGE SCALE GENOMIC DNA]</scope>
    <source>
        <strain evidence="9 10">K13G38</strain>
    </source>
</reference>
<feature type="region of interest" description="Disordered" evidence="6">
    <location>
        <begin position="641"/>
        <end position="663"/>
    </location>
</feature>
<dbReference type="RefSeq" id="WP_168514602.1">
    <property type="nucleotide sequence ID" value="NZ_JAAXLS010000006.1"/>
</dbReference>
<dbReference type="SUPFAM" id="SSF52540">
    <property type="entry name" value="P-loop containing nucleoside triphosphate hydrolases"/>
    <property type="match status" value="1"/>
</dbReference>
<evidence type="ECO:0000256" key="5">
    <source>
        <dbReference type="ARBA" id="ARBA00023136"/>
    </source>
</evidence>
<proteinExistence type="predicted"/>
<dbReference type="InterPro" id="IPR027417">
    <property type="entry name" value="P-loop_NTPase"/>
</dbReference>
<evidence type="ECO:0000256" key="3">
    <source>
        <dbReference type="ARBA" id="ARBA00022692"/>
    </source>
</evidence>
<dbReference type="Proteomes" id="UP000715441">
    <property type="component" value="Unassembled WGS sequence"/>
</dbReference>
<dbReference type="Gene3D" id="3.40.50.300">
    <property type="entry name" value="P-loop containing nucleotide triphosphate hydrolases"/>
    <property type="match status" value="1"/>
</dbReference>
<evidence type="ECO:0000313" key="9">
    <source>
        <dbReference type="EMBL" id="NKQ53550.1"/>
    </source>
</evidence>
<feature type="transmembrane region" description="Helical" evidence="7">
    <location>
        <begin position="45"/>
        <end position="62"/>
    </location>
</feature>
<keyword evidence="3 7" id="KW-0812">Transmembrane</keyword>
<evidence type="ECO:0000256" key="2">
    <source>
        <dbReference type="ARBA" id="ARBA00022475"/>
    </source>
</evidence>
<feature type="transmembrane region" description="Helical" evidence="7">
    <location>
        <begin position="101"/>
        <end position="121"/>
    </location>
</feature>
<evidence type="ECO:0000313" key="10">
    <source>
        <dbReference type="Proteomes" id="UP000715441"/>
    </source>
</evidence>